<proteinExistence type="predicted"/>
<protein>
    <submittedName>
        <fullName evidence="2">Uncharacterized protein</fullName>
    </submittedName>
</protein>
<organism evidence="2 3">
    <name type="scientific">Rhipicephalus microplus</name>
    <name type="common">Cattle tick</name>
    <name type="synonym">Boophilus microplus</name>
    <dbReference type="NCBI Taxonomy" id="6941"/>
    <lineage>
        <taxon>Eukaryota</taxon>
        <taxon>Metazoa</taxon>
        <taxon>Ecdysozoa</taxon>
        <taxon>Arthropoda</taxon>
        <taxon>Chelicerata</taxon>
        <taxon>Arachnida</taxon>
        <taxon>Acari</taxon>
        <taxon>Parasitiformes</taxon>
        <taxon>Ixodida</taxon>
        <taxon>Ixodoidea</taxon>
        <taxon>Ixodidae</taxon>
        <taxon>Rhipicephalinae</taxon>
        <taxon>Rhipicephalus</taxon>
        <taxon>Boophilus</taxon>
    </lineage>
</organism>
<keyword evidence="3" id="KW-1185">Reference proteome</keyword>
<feature type="compositionally biased region" description="Low complexity" evidence="1">
    <location>
        <begin position="40"/>
        <end position="51"/>
    </location>
</feature>
<evidence type="ECO:0000256" key="1">
    <source>
        <dbReference type="SAM" id="MobiDB-lite"/>
    </source>
</evidence>
<reference evidence="2" key="2">
    <citation type="submission" date="2021-09" db="EMBL/GenBank/DDBJ databases">
        <authorList>
            <person name="Jia N."/>
            <person name="Wang J."/>
            <person name="Shi W."/>
            <person name="Du L."/>
            <person name="Sun Y."/>
            <person name="Zhan W."/>
            <person name="Jiang J."/>
            <person name="Wang Q."/>
            <person name="Zhang B."/>
            <person name="Ji P."/>
            <person name="Sakyi L.B."/>
            <person name="Cui X."/>
            <person name="Yuan T."/>
            <person name="Jiang B."/>
            <person name="Yang W."/>
            <person name="Lam T.T.-Y."/>
            <person name="Chang Q."/>
            <person name="Ding S."/>
            <person name="Wang X."/>
            <person name="Zhu J."/>
            <person name="Ruan X."/>
            <person name="Zhao L."/>
            <person name="Wei J."/>
            <person name="Que T."/>
            <person name="Du C."/>
            <person name="Cheng J."/>
            <person name="Dai P."/>
            <person name="Han X."/>
            <person name="Huang E."/>
            <person name="Gao Y."/>
            <person name="Liu J."/>
            <person name="Shao H."/>
            <person name="Ye R."/>
            <person name="Li L."/>
            <person name="Wei W."/>
            <person name="Wang X."/>
            <person name="Wang C."/>
            <person name="Huo Q."/>
            <person name="Li W."/>
            <person name="Guo W."/>
            <person name="Chen H."/>
            <person name="Chen S."/>
            <person name="Zhou L."/>
            <person name="Zhou L."/>
            <person name="Ni X."/>
            <person name="Tian J."/>
            <person name="Zhou Y."/>
            <person name="Sheng Y."/>
            <person name="Liu T."/>
            <person name="Pan Y."/>
            <person name="Xia L."/>
            <person name="Li J."/>
            <person name="Zhao F."/>
            <person name="Cao W."/>
        </authorList>
    </citation>
    <scope>NUCLEOTIDE SEQUENCE</scope>
    <source>
        <strain evidence="2">Rmic-2018</strain>
        <tissue evidence="2">Larvae</tissue>
    </source>
</reference>
<comment type="caution">
    <text evidence="2">The sequence shown here is derived from an EMBL/GenBank/DDBJ whole genome shotgun (WGS) entry which is preliminary data.</text>
</comment>
<sequence>MAMNDRRTTALDAALTDARVVRNCGAVRPLKAQKREGGRAASSSVQVACSSERYRDEPPPKIQKPDIKAREKQIRQQKPPPARRKPAINSQERRLRPLAPKLQPNAGVLLNSVVPPSSGIMPNFGLFNAVNSKQGMAPLDSSKPVTLLLLCKPVRPDTSQTSLLKPGLESGRGPGITIVTSNETGVVYTVVTKVGDKETDSHTSNNAMLGHVTEGTGETEIIGIPTVDVGVKQGMSWNHEGRTSTTGNSVVLYPSQILKTDPARTTGIARVSVTENDTSELCRTGVTPVNDVCSSSELLTVGMPTPDFHLEHCESEGHVSGIGVPGRTVLAADECAAGPLTMISNLKEQTVIVRRTMMEAEKALFSTSNITSQCSAKGCSGELAIIGIPALNIDTGPSVSGAGEKQGFMLCSPSKIKLEPLEHIDCEASEDNNTVLNPPTAVESMPHKSCTSTNVASSPMVDRTSKLAAFRVTREGRDVVHRTSTAVMEKSSSAPAQSRITSFPATDVATVNNIPLDKTALFGCQLKLVKDKVFELCAPSSDTGICANNANDSEANSTVSNVPQESSVVEHSVSTAVESRVSASYSSCNAMSSTMKCTSSNISVLSVCNQETSDAPSTMKIPECPTSLPCTSSDTITELETRMDDSNSYSQPKSVLHRSAPSIATTTIGTERGSLKNPLDYLNQHLLNSLHSSERTKEIVHALEHKITVPRTKLMFYREKVNALKLQFHNAQRIMKQPLKLEDFRKFDMSVPSTRVARV</sequence>
<evidence type="ECO:0000313" key="2">
    <source>
        <dbReference type="EMBL" id="KAH8025528.1"/>
    </source>
</evidence>
<dbReference type="EMBL" id="JABSTU010000007">
    <property type="protein sequence ID" value="KAH8025528.1"/>
    <property type="molecule type" value="Genomic_DNA"/>
</dbReference>
<gene>
    <name evidence="2" type="ORF">HPB51_009468</name>
</gene>
<accession>A0A9J6DV02</accession>
<dbReference type="AlphaFoldDB" id="A0A9J6DV02"/>
<evidence type="ECO:0000313" key="3">
    <source>
        <dbReference type="Proteomes" id="UP000821866"/>
    </source>
</evidence>
<dbReference type="Proteomes" id="UP000821866">
    <property type="component" value="Unassembled WGS sequence"/>
</dbReference>
<feature type="region of interest" description="Disordered" evidence="1">
    <location>
        <begin position="28"/>
        <end position="97"/>
    </location>
</feature>
<feature type="compositionally biased region" description="Basic and acidic residues" evidence="1">
    <location>
        <begin position="52"/>
        <end position="74"/>
    </location>
</feature>
<reference evidence="2" key="1">
    <citation type="journal article" date="2020" name="Cell">
        <title>Large-Scale Comparative Analyses of Tick Genomes Elucidate Their Genetic Diversity and Vector Capacities.</title>
        <authorList>
            <consortium name="Tick Genome and Microbiome Consortium (TIGMIC)"/>
            <person name="Jia N."/>
            <person name="Wang J."/>
            <person name="Shi W."/>
            <person name="Du L."/>
            <person name="Sun Y."/>
            <person name="Zhan W."/>
            <person name="Jiang J.F."/>
            <person name="Wang Q."/>
            <person name="Zhang B."/>
            <person name="Ji P."/>
            <person name="Bell-Sakyi L."/>
            <person name="Cui X.M."/>
            <person name="Yuan T.T."/>
            <person name="Jiang B.G."/>
            <person name="Yang W.F."/>
            <person name="Lam T.T."/>
            <person name="Chang Q.C."/>
            <person name="Ding S.J."/>
            <person name="Wang X.J."/>
            <person name="Zhu J.G."/>
            <person name="Ruan X.D."/>
            <person name="Zhao L."/>
            <person name="Wei J.T."/>
            <person name="Ye R.Z."/>
            <person name="Que T.C."/>
            <person name="Du C.H."/>
            <person name="Zhou Y.H."/>
            <person name="Cheng J.X."/>
            <person name="Dai P.F."/>
            <person name="Guo W.B."/>
            <person name="Han X.H."/>
            <person name="Huang E.J."/>
            <person name="Li L.F."/>
            <person name="Wei W."/>
            <person name="Gao Y.C."/>
            <person name="Liu J.Z."/>
            <person name="Shao H.Z."/>
            <person name="Wang X."/>
            <person name="Wang C.C."/>
            <person name="Yang T.C."/>
            <person name="Huo Q.B."/>
            <person name="Li W."/>
            <person name="Chen H.Y."/>
            <person name="Chen S.E."/>
            <person name="Zhou L.G."/>
            <person name="Ni X.B."/>
            <person name="Tian J.H."/>
            <person name="Sheng Y."/>
            <person name="Liu T."/>
            <person name="Pan Y.S."/>
            <person name="Xia L.Y."/>
            <person name="Li J."/>
            <person name="Zhao F."/>
            <person name="Cao W.C."/>
        </authorList>
    </citation>
    <scope>NUCLEOTIDE SEQUENCE</scope>
    <source>
        <strain evidence="2">Rmic-2018</strain>
    </source>
</reference>
<name>A0A9J6DV02_RHIMP</name>